<dbReference type="SUPFAM" id="SSF48371">
    <property type="entry name" value="ARM repeat"/>
    <property type="match status" value="1"/>
</dbReference>
<dbReference type="CDD" id="cd02028">
    <property type="entry name" value="UMPK_like"/>
    <property type="match status" value="1"/>
</dbReference>
<dbReference type="KEGG" id="tva:5466313"/>
<dbReference type="VEuPathDB" id="TrichDB:TVAG_391530"/>
<dbReference type="Gene3D" id="1.25.10.10">
    <property type="entry name" value="Leucine-rich Repeat Variant"/>
    <property type="match status" value="1"/>
</dbReference>
<accession>A2DFR6</accession>
<dbReference type="SMR" id="A2DFR6"/>
<dbReference type="PANTHER" id="PTHR10285">
    <property type="entry name" value="URIDINE KINASE"/>
    <property type="match status" value="1"/>
</dbReference>
<feature type="domain" description="Phosphoribulokinase/uridine kinase" evidence="2">
    <location>
        <begin position="593"/>
        <end position="791"/>
    </location>
</feature>
<dbReference type="GO" id="GO:0005737">
    <property type="term" value="C:cytoplasm"/>
    <property type="evidence" value="ECO:0000318"/>
    <property type="project" value="GO_Central"/>
</dbReference>
<dbReference type="InterPro" id="IPR016024">
    <property type="entry name" value="ARM-type_fold"/>
</dbReference>
<dbReference type="SUPFAM" id="SSF52540">
    <property type="entry name" value="P-loop containing nucleoside triphosphate hydrolases"/>
    <property type="match status" value="1"/>
</dbReference>
<dbReference type="SUPFAM" id="SSF55186">
    <property type="entry name" value="ThrRS/AlaRS common domain"/>
    <property type="match status" value="1"/>
</dbReference>
<dbReference type="GO" id="GO:0005524">
    <property type="term" value="F:ATP binding"/>
    <property type="evidence" value="ECO:0007669"/>
    <property type="project" value="InterPro"/>
</dbReference>
<dbReference type="Proteomes" id="UP000001542">
    <property type="component" value="Unassembled WGS sequence"/>
</dbReference>
<dbReference type="Pfam" id="PF00485">
    <property type="entry name" value="PRK"/>
    <property type="match status" value="1"/>
</dbReference>
<gene>
    <name evidence="3" type="ORF">TVAG_391530</name>
</gene>
<evidence type="ECO:0000313" key="3">
    <source>
        <dbReference type="EMBL" id="EAY20769.1"/>
    </source>
</evidence>
<dbReference type="AlphaFoldDB" id="A2DFR6"/>
<dbReference type="InterPro" id="IPR011989">
    <property type="entry name" value="ARM-like"/>
</dbReference>
<dbReference type="OrthoDB" id="10257085at2759"/>
<dbReference type="Gene3D" id="3.40.50.300">
    <property type="entry name" value="P-loop containing nucleotide triphosphate hydrolases"/>
    <property type="match status" value="1"/>
</dbReference>
<dbReference type="eggNOG" id="ENOG502S0R4">
    <property type="taxonomic scope" value="Eukaryota"/>
</dbReference>
<protein>
    <submittedName>
        <fullName evidence="3">Phosphoribulokinase / Uridine kinase family protein</fullName>
    </submittedName>
</protein>
<evidence type="ECO:0000259" key="2">
    <source>
        <dbReference type="Pfam" id="PF00485"/>
    </source>
</evidence>
<dbReference type="InterPro" id="IPR006083">
    <property type="entry name" value="PRK/URK"/>
</dbReference>
<evidence type="ECO:0000256" key="1">
    <source>
        <dbReference type="SAM" id="MobiDB-lite"/>
    </source>
</evidence>
<evidence type="ECO:0000313" key="4">
    <source>
        <dbReference type="Proteomes" id="UP000001542"/>
    </source>
</evidence>
<dbReference type="STRING" id="5722.A2DFR6"/>
<dbReference type="EMBL" id="DS113195">
    <property type="protein sequence ID" value="EAY20769.1"/>
    <property type="molecule type" value="Genomic_DNA"/>
</dbReference>
<proteinExistence type="predicted"/>
<reference evidence="3" key="2">
    <citation type="journal article" date="2007" name="Science">
        <title>Draft genome sequence of the sexually transmitted pathogen Trichomonas vaginalis.</title>
        <authorList>
            <person name="Carlton J.M."/>
            <person name="Hirt R.P."/>
            <person name="Silva J.C."/>
            <person name="Delcher A.L."/>
            <person name="Schatz M."/>
            <person name="Zhao Q."/>
            <person name="Wortman J.R."/>
            <person name="Bidwell S.L."/>
            <person name="Alsmark U.C.M."/>
            <person name="Besteiro S."/>
            <person name="Sicheritz-Ponten T."/>
            <person name="Noel C.J."/>
            <person name="Dacks J.B."/>
            <person name="Foster P.G."/>
            <person name="Simillion C."/>
            <person name="Van de Peer Y."/>
            <person name="Miranda-Saavedra D."/>
            <person name="Barton G.J."/>
            <person name="Westrop G.D."/>
            <person name="Mueller S."/>
            <person name="Dessi D."/>
            <person name="Fiori P.L."/>
            <person name="Ren Q."/>
            <person name="Paulsen I."/>
            <person name="Zhang H."/>
            <person name="Bastida-Corcuera F.D."/>
            <person name="Simoes-Barbosa A."/>
            <person name="Brown M.T."/>
            <person name="Hayes R.D."/>
            <person name="Mukherjee M."/>
            <person name="Okumura C.Y."/>
            <person name="Schneider R."/>
            <person name="Smith A.J."/>
            <person name="Vanacova S."/>
            <person name="Villalvazo M."/>
            <person name="Haas B.J."/>
            <person name="Pertea M."/>
            <person name="Feldblyum T.V."/>
            <person name="Utterback T.R."/>
            <person name="Shu C.L."/>
            <person name="Osoegawa K."/>
            <person name="de Jong P.J."/>
            <person name="Hrdy I."/>
            <person name="Horvathova L."/>
            <person name="Zubacova Z."/>
            <person name="Dolezal P."/>
            <person name="Malik S.B."/>
            <person name="Logsdon J.M. Jr."/>
            <person name="Henze K."/>
            <person name="Gupta A."/>
            <person name="Wang C.C."/>
            <person name="Dunne R.L."/>
            <person name="Upcroft J.A."/>
            <person name="Upcroft P."/>
            <person name="White O."/>
            <person name="Salzberg S.L."/>
            <person name="Tang P."/>
            <person name="Chiu C.-H."/>
            <person name="Lee Y.-S."/>
            <person name="Embley T.M."/>
            <person name="Coombs G.H."/>
            <person name="Mottram J.C."/>
            <person name="Tachezy J."/>
            <person name="Fraser-Liggett C.M."/>
            <person name="Johnson P.J."/>
        </authorList>
    </citation>
    <scope>NUCLEOTIDE SEQUENCE [LARGE SCALE GENOMIC DNA]</scope>
    <source>
        <strain evidence="3">G3</strain>
    </source>
</reference>
<reference evidence="3" key="1">
    <citation type="submission" date="2006-10" db="EMBL/GenBank/DDBJ databases">
        <authorList>
            <person name="Amadeo P."/>
            <person name="Zhao Q."/>
            <person name="Wortman J."/>
            <person name="Fraser-Liggett C."/>
            <person name="Carlton J."/>
        </authorList>
    </citation>
    <scope>NUCLEOTIDE SEQUENCE</scope>
    <source>
        <strain evidence="3">G3</strain>
    </source>
</reference>
<dbReference type="RefSeq" id="XP_001581755.1">
    <property type="nucleotide sequence ID" value="XM_001581705.1"/>
</dbReference>
<sequence>MSRTPAAHWYSDSLANRVPYTDTVHYDPYDTSIGYGHQEITHLLDILSDPMSPKANKIKSLRLLCNIMVGRQDEAIQHKAFNVLKPFLNQPPNSLLLHSLIALTVLCDTKEHSMVLVPEIPRIVEIVHPDVEVPLRLEAAKLLRRMSEFVGPIDQFNEGKIPSALVEATAFKDSSQEFLLEMFYLLSRLTNIQKVRVPIISSQPLLEVIVKSVSNPFLRDAAVLLACNIAMDKSHHGKSALLEVGILDAVSGLLAAKEVAVRMSALSLISLLAVPKDGKELLSTMPDTADLLQKISSSDPDLYCRRAATKCRIFIAEIPFGKVIVGDVVDPSIPVPKQPESSSARSTSSEKSKKSTNQPEQLQSDKKDKVSRTQLRAEAEALLFIAAATYKRLFGSHIEIVHSLHDGIFCIDETGNVIAEDKIKQLEDEIRATIQSPNPIEFLDKNVVELTKYYLNLGLMDKVGVLKTIVNTTIPCMKLGDFIDYILEPIADTIPADKPFELHPYQNGFVLRTPTIGNSTKLIEWRNPDAQHNMFSEYTEWAKVIGVKKIADLNHKIYTRDIEDLKWTCEGLHKKKLAEIARKLVENFPKKRIVTIAGPSSSNKTTFAKLLQINLRVLGYESLVIEMDDYAQNREETPFGEDGLRDYEAITAFNLKVFGERVKKLLNGEEIPRRKFDFKTGFGSDIETERQKLGDKTFAIFEGIHGLNPELLNVIGQDLVTPIYVAPLTPLSIDATHRFPTTDLRLIRRIIRDHKYRGTSARQTIRRWTSVRLGEERNIFPYQANAQMCFNSSLVYELPVLSVHGRALLSEATIPDESEDANDEITKMITKEAKRILTLLNMFYPITSEEVPHISCIREFIGGSDLKY</sequence>
<dbReference type="InParanoid" id="A2DFR6"/>
<keyword evidence="4" id="KW-1185">Reference proteome</keyword>
<name>A2DFR6_TRIV3</name>
<dbReference type="InterPro" id="IPR018163">
    <property type="entry name" value="Thr/Ala-tRNA-synth_IIc_edit"/>
</dbReference>
<dbReference type="InterPro" id="IPR027417">
    <property type="entry name" value="P-loop_NTPase"/>
</dbReference>
<feature type="region of interest" description="Disordered" evidence="1">
    <location>
        <begin position="335"/>
        <end position="371"/>
    </location>
</feature>
<dbReference type="GO" id="GO:0016301">
    <property type="term" value="F:kinase activity"/>
    <property type="evidence" value="ECO:0007669"/>
    <property type="project" value="InterPro"/>
</dbReference>
<dbReference type="VEuPathDB" id="TrichDB:TVAGG3_0323140"/>
<organism evidence="3 4">
    <name type="scientific">Trichomonas vaginalis (strain ATCC PRA-98 / G3)</name>
    <dbReference type="NCBI Taxonomy" id="412133"/>
    <lineage>
        <taxon>Eukaryota</taxon>
        <taxon>Metamonada</taxon>
        <taxon>Parabasalia</taxon>
        <taxon>Trichomonadida</taxon>
        <taxon>Trichomonadidae</taxon>
        <taxon>Trichomonas</taxon>
    </lineage>
</organism>